<protein>
    <recommendedName>
        <fullName evidence="8">Protein-serine/threonine kinase</fullName>
        <ecNumber evidence="8">2.7.11.-</ecNumber>
    </recommendedName>
</protein>
<organism evidence="10 11">
    <name type="scientific">Tribonema minus</name>
    <dbReference type="NCBI Taxonomy" id="303371"/>
    <lineage>
        <taxon>Eukaryota</taxon>
        <taxon>Sar</taxon>
        <taxon>Stramenopiles</taxon>
        <taxon>Ochrophyta</taxon>
        <taxon>PX clade</taxon>
        <taxon>Xanthophyceae</taxon>
        <taxon>Tribonematales</taxon>
        <taxon>Tribonemataceae</taxon>
        <taxon>Tribonema</taxon>
    </lineage>
</organism>
<dbReference type="SMART" id="SM00387">
    <property type="entry name" value="HATPase_c"/>
    <property type="match status" value="1"/>
</dbReference>
<keyword evidence="6 8" id="KW-0496">Mitochondrion</keyword>
<dbReference type="GO" id="GO:0005524">
    <property type="term" value="F:ATP binding"/>
    <property type="evidence" value="ECO:0007669"/>
    <property type="project" value="UniProtKB-UniRule"/>
</dbReference>
<keyword evidence="2 8" id="KW-0808">Transferase</keyword>
<name>A0A836CE82_9STRA</name>
<evidence type="ECO:0000256" key="1">
    <source>
        <dbReference type="ARBA" id="ARBA00006155"/>
    </source>
</evidence>
<dbReference type="PANTHER" id="PTHR11947:SF3">
    <property type="entry name" value="[PYRUVATE DEHYDROGENASE (ACETYL-TRANSFERRING)] KINASE, MITOCHONDRIAL"/>
    <property type="match status" value="1"/>
</dbReference>
<dbReference type="PANTHER" id="PTHR11947">
    <property type="entry name" value="PYRUVATE DEHYDROGENASE KINASE"/>
    <property type="match status" value="1"/>
</dbReference>
<dbReference type="GO" id="GO:0010906">
    <property type="term" value="P:regulation of glucose metabolic process"/>
    <property type="evidence" value="ECO:0007669"/>
    <property type="project" value="TreeGrafter"/>
</dbReference>
<dbReference type="Gene3D" id="1.20.140.20">
    <property type="entry name" value="Alpha-ketoacid/pyruvate dehydrogenase kinase, N-terminal domain"/>
    <property type="match status" value="1"/>
</dbReference>
<dbReference type="Gene3D" id="3.30.565.10">
    <property type="entry name" value="Histidine kinase-like ATPase, C-terminal domain"/>
    <property type="match status" value="1"/>
</dbReference>
<dbReference type="InterPro" id="IPR005467">
    <property type="entry name" value="His_kinase_dom"/>
</dbReference>
<comment type="subcellular location">
    <subcellularLocation>
        <location evidence="8">Mitochondrion matrix</location>
    </subcellularLocation>
</comment>
<dbReference type="Pfam" id="PF10436">
    <property type="entry name" value="BCDHK_Adom3"/>
    <property type="match status" value="1"/>
</dbReference>
<sequence>MDSAALKQTGVSLKTLIDTGRGELLSGDMQFKERDLNIRDKMLIQVASFLHRELPIRLAHRVRDLESVPEMLQQKSIQQVREWYVQSYDDIRQCPPPRTREVEKHFAKLLHDIYSRHAPVLLTMARGVWELRESFRASGDKHARDHVRLYFYDFDRLHNFLDGFYMSRIGIRILIGHYLALREGHPGGGAAGDDWIGMVCQTTSPAAIAAAAIEDAKFVCTRQYGDAPDVTLHGRLDLTFSYVPSHLHYIMMELIKNSMRATVEYHGLDEIDMYPIRIVIADGEENEDVVIKVADEGGGIRRSYMNRIWSYLFTTADPAVQKGFIELGEVESDHAKESPLAGLGYGLPISRSYARYFGGDLSVMSMEGYGTDAFVHCSRLGHHSEPLP</sequence>
<dbReference type="Pfam" id="PF02518">
    <property type="entry name" value="HATPase_c"/>
    <property type="match status" value="1"/>
</dbReference>
<evidence type="ECO:0000256" key="3">
    <source>
        <dbReference type="ARBA" id="ARBA00022741"/>
    </source>
</evidence>
<evidence type="ECO:0000256" key="8">
    <source>
        <dbReference type="RuleBase" id="RU366032"/>
    </source>
</evidence>
<dbReference type="EMBL" id="JAFCMP010000223">
    <property type="protein sequence ID" value="KAG5183205.1"/>
    <property type="molecule type" value="Genomic_DNA"/>
</dbReference>
<dbReference type="SUPFAM" id="SSF69012">
    <property type="entry name" value="alpha-ketoacid dehydrogenase kinase, N-terminal domain"/>
    <property type="match status" value="1"/>
</dbReference>
<keyword evidence="11" id="KW-1185">Reference proteome</keyword>
<evidence type="ECO:0000256" key="4">
    <source>
        <dbReference type="ARBA" id="ARBA00022777"/>
    </source>
</evidence>
<dbReference type="Proteomes" id="UP000664859">
    <property type="component" value="Unassembled WGS sequence"/>
</dbReference>
<dbReference type="InterPro" id="IPR018955">
    <property type="entry name" value="BCDHK/PDK_N"/>
</dbReference>
<comment type="similarity">
    <text evidence="1 8">Belongs to the PDK/BCKDK protein kinase family.</text>
</comment>
<dbReference type="GO" id="GO:0004740">
    <property type="term" value="F:pyruvate dehydrogenase (acetyl-transferring) kinase activity"/>
    <property type="evidence" value="ECO:0007669"/>
    <property type="project" value="UniProtKB-EC"/>
</dbReference>
<dbReference type="CDD" id="cd16929">
    <property type="entry name" value="HATPase_PDK-like"/>
    <property type="match status" value="1"/>
</dbReference>
<dbReference type="InterPro" id="IPR036890">
    <property type="entry name" value="HATPase_C_sf"/>
</dbReference>
<dbReference type="InterPro" id="IPR036784">
    <property type="entry name" value="AK/P_DHK_N_sf"/>
</dbReference>
<comment type="catalytic activity">
    <reaction evidence="7">
        <text>L-seryl-[pyruvate dehydrogenase E1 alpha subunit] + ATP = O-phospho-L-seryl-[pyruvate dehydrogenase E1 alpha subunit] + ADP + H(+)</text>
        <dbReference type="Rhea" id="RHEA:23052"/>
        <dbReference type="Rhea" id="RHEA-COMP:13689"/>
        <dbReference type="Rhea" id="RHEA-COMP:13690"/>
        <dbReference type="ChEBI" id="CHEBI:15378"/>
        <dbReference type="ChEBI" id="CHEBI:29999"/>
        <dbReference type="ChEBI" id="CHEBI:30616"/>
        <dbReference type="ChEBI" id="CHEBI:83421"/>
        <dbReference type="ChEBI" id="CHEBI:456216"/>
        <dbReference type="EC" id="2.7.11.2"/>
    </reaction>
</comment>
<gene>
    <name evidence="10" type="ORF">JKP88DRAFT_317581</name>
</gene>
<dbReference type="OrthoDB" id="241648at2759"/>
<dbReference type="SUPFAM" id="SSF55874">
    <property type="entry name" value="ATPase domain of HSP90 chaperone/DNA topoisomerase II/histidine kinase"/>
    <property type="match status" value="1"/>
</dbReference>
<reference evidence="10" key="1">
    <citation type="submission" date="2021-02" db="EMBL/GenBank/DDBJ databases">
        <title>First Annotated Genome of the Yellow-green Alga Tribonema minus.</title>
        <authorList>
            <person name="Mahan K.M."/>
        </authorList>
    </citation>
    <scope>NUCLEOTIDE SEQUENCE</scope>
    <source>
        <strain evidence="10">UTEX B ZZ1240</strain>
    </source>
</reference>
<evidence type="ECO:0000256" key="2">
    <source>
        <dbReference type="ARBA" id="ARBA00022679"/>
    </source>
</evidence>
<evidence type="ECO:0000313" key="10">
    <source>
        <dbReference type="EMBL" id="KAG5183205.1"/>
    </source>
</evidence>
<accession>A0A836CE82</accession>
<evidence type="ECO:0000256" key="6">
    <source>
        <dbReference type="ARBA" id="ARBA00023128"/>
    </source>
</evidence>
<proteinExistence type="inferred from homology"/>
<keyword evidence="4 8" id="KW-0418">Kinase</keyword>
<dbReference type="InterPro" id="IPR039028">
    <property type="entry name" value="BCKD/PDK"/>
</dbReference>
<dbReference type="InterPro" id="IPR003594">
    <property type="entry name" value="HATPase_dom"/>
</dbReference>
<keyword evidence="3 8" id="KW-0547">Nucleotide-binding</keyword>
<dbReference type="PRINTS" id="PR00344">
    <property type="entry name" value="BCTRLSENSOR"/>
</dbReference>
<dbReference type="AlphaFoldDB" id="A0A836CE82"/>
<feature type="domain" description="Histidine kinase" evidence="9">
    <location>
        <begin position="244"/>
        <end position="371"/>
    </location>
</feature>
<evidence type="ECO:0000313" key="11">
    <source>
        <dbReference type="Proteomes" id="UP000664859"/>
    </source>
</evidence>
<dbReference type="EC" id="2.7.11.-" evidence="8"/>
<keyword evidence="5 8" id="KW-0067">ATP-binding</keyword>
<keyword evidence="10" id="KW-0670">Pyruvate</keyword>
<evidence type="ECO:0000256" key="5">
    <source>
        <dbReference type="ARBA" id="ARBA00022840"/>
    </source>
</evidence>
<evidence type="ECO:0000256" key="7">
    <source>
        <dbReference type="ARBA" id="ARBA00048201"/>
    </source>
</evidence>
<dbReference type="GO" id="GO:0005759">
    <property type="term" value="C:mitochondrial matrix"/>
    <property type="evidence" value="ECO:0007669"/>
    <property type="project" value="UniProtKB-SubCell"/>
</dbReference>
<evidence type="ECO:0000259" key="9">
    <source>
        <dbReference type="PROSITE" id="PS50109"/>
    </source>
</evidence>
<comment type="caution">
    <text evidence="10">The sequence shown here is derived from an EMBL/GenBank/DDBJ whole genome shotgun (WGS) entry which is preliminary data.</text>
</comment>
<dbReference type="InterPro" id="IPR004358">
    <property type="entry name" value="Sig_transdc_His_kin-like_C"/>
</dbReference>
<dbReference type="PROSITE" id="PS50109">
    <property type="entry name" value="HIS_KIN"/>
    <property type="match status" value="1"/>
</dbReference>